<evidence type="ECO:0000313" key="2">
    <source>
        <dbReference type="Proteomes" id="UP000292695"/>
    </source>
</evidence>
<reference evidence="1 2" key="1">
    <citation type="submission" date="2019-02" db="EMBL/GenBank/DDBJ databases">
        <title>Kribbella capetownensis sp. nov. and Kribbella speibonae sp. nov., isolated from soil.</title>
        <authorList>
            <person name="Curtis S.M."/>
            <person name="Norton I."/>
            <person name="Everest G.J."/>
            <person name="Meyers P.R."/>
        </authorList>
    </citation>
    <scope>NUCLEOTIDE SEQUENCE [LARGE SCALE GENOMIC DNA]</scope>
    <source>
        <strain evidence="1 2">DSM 27082</strain>
    </source>
</reference>
<evidence type="ECO:0000313" key="1">
    <source>
        <dbReference type="EMBL" id="TCC34952.1"/>
    </source>
</evidence>
<protein>
    <submittedName>
        <fullName evidence="1">Uncharacterized protein</fullName>
    </submittedName>
</protein>
<name>A0A4V2M483_9ACTN</name>
<dbReference type="EMBL" id="SJKA01000004">
    <property type="protein sequence ID" value="TCC34952.1"/>
    <property type="molecule type" value="Genomic_DNA"/>
</dbReference>
<dbReference type="RefSeq" id="WP_131287877.1">
    <property type="nucleotide sequence ID" value="NZ_SJKA01000004.1"/>
</dbReference>
<sequence length="241" mass="26812">MDVDLEELIAEAARSGWAPEPSRRLAEEIESHIVVPLWGRLRDVLGRDEAEQMARVIAWERCLELATAPPADGVSWGYLAKLVRWRLLDAARVTVLHHRRHKLTHRLPEPRPTHRWSLGPHLERIAYELESEGLPAAVGRRLIRVAADGPPYYRAGIIARLRRARATAEQAEGLAWLLRGGAGRPSALARLALGEAPDEVFNDPGVRRWIRAAAGGDQRFFSGPSRLGLRRAAGVEWLAAA</sequence>
<dbReference type="Proteomes" id="UP000292695">
    <property type="component" value="Unassembled WGS sequence"/>
</dbReference>
<dbReference type="AlphaFoldDB" id="A0A4V2M483"/>
<dbReference type="OrthoDB" id="3824344at2"/>
<gene>
    <name evidence="1" type="ORF">E0H50_13765</name>
</gene>
<proteinExistence type="predicted"/>
<organism evidence="1 2">
    <name type="scientific">Kribbella sindirgiensis</name>
    <dbReference type="NCBI Taxonomy" id="1124744"/>
    <lineage>
        <taxon>Bacteria</taxon>
        <taxon>Bacillati</taxon>
        <taxon>Actinomycetota</taxon>
        <taxon>Actinomycetes</taxon>
        <taxon>Propionibacteriales</taxon>
        <taxon>Kribbellaceae</taxon>
        <taxon>Kribbella</taxon>
    </lineage>
</organism>
<comment type="caution">
    <text evidence="1">The sequence shown here is derived from an EMBL/GenBank/DDBJ whole genome shotgun (WGS) entry which is preliminary data.</text>
</comment>
<keyword evidence="2" id="KW-1185">Reference proteome</keyword>
<accession>A0A4V2M483</accession>